<dbReference type="OrthoDB" id="10515740at2759"/>
<feature type="compositionally biased region" description="Basic and acidic residues" evidence="1">
    <location>
        <begin position="135"/>
        <end position="160"/>
    </location>
</feature>
<evidence type="ECO:0000313" key="2">
    <source>
        <dbReference type="EMBL" id="CDR95958.1"/>
    </source>
</evidence>
<organism evidence="2 3">
    <name type="scientific">Babesia bigemina</name>
    <dbReference type="NCBI Taxonomy" id="5866"/>
    <lineage>
        <taxon>Eukaryota</taxon>
        <taxon>Sar</taxon>
        <taxon>Alveolata</taxon>
        <taxon>Apicomplexa</taxon>
        <taxon>Aconoidasida</taxon>
        <taxon>Piroplasmida</taxon>
        <taxon>Babesiidae</taxon>
        <taxon>Babesia</taxon>
    </lineage>
</organism>
<dbReference type="RefSeq" id="XP_012768144.1">
    <property type="nucleotide sequence ID" value="XM_012912690.1"/>
</dbReference>
<feature type="compositionally biased region" description="Basic residues" evidence="1">
    <location>
        <begin position="122"/>
        <end position="134"/>
    </location>
</feature>
<dbReference type="Proteomes" id="UP000033188">
    <property type="component" value="Chromosome 2"/>
</dbReference>
<gene>
    <name evidence="2" type="ORF">BBBOND_0211050</name>
</gene>
<dbReference type="EMBL" id="LK391708">
    <property type="protein sequence ID" value="CDR95958.1"/>
    <property type="molecule type" value="Genomic_DNA"/>
</dbReference>
<reference evidence="3" key="1">
    <citation type="submission" date="2014-06" db="EMBL/GenBank/DDBJ databases">
        <authorList>
            <person name="Aslett M."/>
            <person name="De Silva N."/>
        </authorList>
    </citation>
    <scope>NUCLEOTIDE SEQUENCE [LARGE SCALE GENOMIC DNA]</scope>
    <source>
        <strain evidence="3">Bond</strain>
    </source>
</reference>
<dbReference type="KEGG" id="bbig:BBBOND_0211050"/>
<dbReference type="GeneID" id="24564499"/>
<keyword evidence="3" id="KW-1185">Reference proteome</keyword>
<evidence type="ECO:0000313" key="3">
    <source>
        <dbReference type="Proteomes" id="UP000033188"/>
    </source>
</evidence>
<feature type="compositionally biased region" description="Basic and acidic residues" evidence="1">
    <location>
        <begin position="51"/>
        <end position="60"/>
    </location>
</feature>
<accession>A0A061D5W9</accession>
<feature type="region of interest" description="Disordered" evidence="1">
    <location>
        <begin position="1"/>
        <end position="190"/>
    </location>
</feature>
<feature type="compositionally biased region" description="Basic and acidic residues" evidence="1">
    <location>
        <begin position="96"/>
        <end position="110"/>
    </location>
</feature>
<proteinExistence type="predicted"/>
<sequence>MLSDRVWWRGPNTLAPEEAQTMRTHHTAATGKPRAEMNPLALLEQQCLQTGKDKEYRPAEGDNAGDDSPVEAQAPDSNCAEKPQVEVLAHFTYPVREQHTPSDDERRGRWEQAPVHTPLGKRERRARSRSRSRSRSREQCRHRPRERREKREERTHRTEDSSANDNVGKAAAGSDPLPQTASMHQMSPIDRMLLRREQLLMRQSAKFLNEVKRQQDAG</sequence>
<dbReference type="VEuPathDB" id="PiroplasmaDB:BBBOND_0211050"/>
<name>A0A061D5W9_BABBI</name>
<protein>
    <submittedName>
        <fullName evidence="2">Uncharacterized protein</fullName>
    </submittedName>
</protein>
<evidence type="ECO:0000256" key="1">
    <source>
        <dbReference type="SAM" id="MobiDB-lite"/>
    </source>
</evidence>
<dbReference type="AlphaFoldDB" id="A0A061D5W9"/>